<evidence type="ECO:0000313" key="11">
    <source>
        <dbReference type="Proteomes" id="UP000035170"/>
    </source>
</evidence>
<gene>
    <name evidence="10" type="primary">epsL2</name>
    <name evidence="10" type="ORF">VPARA_23710</name>
</gene>
<reference evidence="10 11" key="1">
    <citation type="submission" date="2015-03" db="EMBL/GenBank/DDBJ databases">
        <title>Genome sequence of Variovorax paradoxus TBEA6.</title>
        <authorList>
            <person name="Poehlein A."/>
            <person name="Schuldes J."/>
            <person name="Wuebbeler J.H."/>
            <person name="Hiessl S."/>
            <person name="Steinbuechel A."/>
            <person name="Daniel R."/>
        </authorList>
    </citation>
    <scope>NUCLEOTIDE SEQUENCE [LARGE SCALE GENOMIC DNA]</scope>
    <source>
        <strain evidence="10 11">TBEA6</strain>
    </source>
</reference>
<evidence type="ECO:0000256" key="6">
    <source>
        <dbReference type="ARBA" id="ARBA00022989"/>
    </source>
</evidence>
<dbReference type="PANTHER" id="PTHR30576">
    <property type="entry name" value="COLANIC BIOSYNTHESIS UDP-GLUCOSE LIPID CARRIER TRANSFERASE"/>
    <property type="match status" value="1"/>
</dbReference>
<sequence length="235" mass="26894">MSENEETVNGYAANFVDPGLRPKRRHSTHPAWEKVIKRTVDIVAAVIFIVIHSWLYLILWLGVRYTTGSPAIYSHRRVGRGGKEFNCLKFRSMLVNSAEILDRHLEENPEAKAEWERDFKLRDDPRITKFGRIIRKTSLDELPQFWNVLRGEMSLVGPRPVIAKELEQYYGGAAIFYSSVKPGITGPWQVGGRNDLGYDERVRLDVGYARNWSLAGDLLIIAKTFAVVITRRGSY</sequence>
<keyword evidence="7 8" id="KW-0472">Membrane</keyword>
<keyword evidence="5 8" id="KW-0812">Transmembrane</keyword>
<feature type="transmembrane region" description="Helical" evidence="8">
    <location>
        <begin position="42"/>
        <end position="63"/>
    </location>
</feature>
<dbReference type="GO" id="GO:0016780">
    <property type="term" value="F:phosphotransferase activity, for other substituted phosphate groups"/>
    <property type="evidence" value="ECO:0007669"/>
    <property type="project" value="TreeGrafter"/>
</dbReference>
<evidence type="ECO:0000256" key="3">
    <source>
        <dbReference type="ARBA" id="ARBA00022475"/>
    </source>
</evidence>
<evidence type="ECO:0000256" key="4">
    <source>
        <dbReference type="ARBA" id="ARBA00022679"/>
    </source>
</evidence>
<evidence type="ECO:0000259" key="9">
    <source>
        <dbReference type="Pfam" id="PF02397"/>
    </source>
</evidence>
<keyword evidence="11" id="KW-1185">Reference proteome</keyword>
<dbReference type="AlphaFoldDB" id="A0A0H2M1Z5"/>
<dbReference type="Pfam" id="PF02397">
    <property type="entry name" value="Bac_transf"/>
    <property type="match status" value="1"/>
</dbReference>
<organism evidence="10 11">
    <name type="scientific">Variovorax paradoxus</name>
    <dbReference type="NCBI Taxonomy" id="34073"/>
    <lineage>
        <taxon>Bacteria</taxon>
        <taxon>Pseudomonadati</taxon>
        <taxon>Pseudomonadota</taxon>
        <taxon>Betaproteobacteria</taxon>
        <taxon>Burkholderiales</taxon>
        <taxon>Comamonadaceae</taxon>
        <taxon>Variovorax</taxon>
    </lineage>
</organism>
<comment type="subcellular location">
    <subcellularLocation>
        <location evidence="1">Cell membrane</location>
    </subcellularLocation>
</comment>
<dbReference type="PATRIC" id="fig|34073.19.peg.2434"/>
<dbReference type="InterPro" id="IPR003362">
    <property type="entry name" value="Bact_transf"/>
</dbReference>
<evidence type="ECO:0000256" key="1">
    <source>
        <dbReference type="ARBA" id="ARBA00004236"/>
    </source>
</evidence>
<keyword evidence="6 8" id="KW-1133">Transmembrane helix</keyword>
<dbReference type="EMBL" id="JZWI01000011">
    <property type="protein sequence ID" value="KLN56429.1"/>
    <property type="molecule type" value="Genomic_DNA"/>
</dbReference>
<evidence type="ECO:0000313" key="10">
    <source>
        <dbReference type="EMBL" id="KLN56429.1"/>
    </source>
</evidence>
<keyword evidence="3" id="KW-1003">Cell membrane</keyword>
<comment type="similarity">
    <text evidence="2">Belongs to the bacterial sugar transferase family.</text>
</comment>
<dbReference type="Proteomes" id="UP000035170">
    <property type="component" value="Unassembled WGS sequence"/>
</dbReference>
<name>A0A0H2M1Z5_VARPD</name>
<feature type="domain" description="Bacterial sugar transferase" evidence="9">
    <location>
        <begin position="37"/>
        <end position="229"/>
    </location>
</feature>
<protein>
    <submittedName>
        <fullName evidence="10">Putative sugar transferase EpsL</fullName>
        <ecNumber evidence="10">2.-.-.-</ecNumber>
    </submittedName>
</protein>
<keyword evidence="4 10" id="KW-0808">Transferase</keyword>
<evidence type="ECO:0000256" key="8">
    <source>
        <dbReference type="SAM" id="Phobius"/>
    </source>
</evidence>
<dbReference type="GO" id="GO:0005886">
    <property type="term" value="C:plasma membrane"/>
    <property type="evidence" value="ECO:0007669"/>
    <property type="project" value="UniProtKB-SubCell"/>
</dbReference>
<evidence type="ECO:0000256" key="7">
    <source>
        <dbReference type="ARBA" id="ARBA00023136"/>
    </source>
</evidence>
<accession>A0A0H2M1Z5</accession>
<proteinExistence type="inferred from homology"/>
<dbReference type="EC" id="2.-.-.-" evidence="10"/>
<evidence type="ECO:0000256" key="2">
    <source>
        <dbReference type="ARBA" id="ARBA00006464"/>
    </source>
</evidence>
<comment type="caution">
    <text evidence="10">The sequence shown here is derived from an EMBL/GenBank/DDBJ whole genome shotgun (WGS) entry which is preliminary data.</text>
</comment>
<dbReference type="PANTHER" id="PTHR30576:SF4">
    <property type="entry name" value="UNDECAPRENYL-PHOSPHATE GALACTOSE PHOSPHOTRANSFERASE"/>
    <property type="match status" value="1"/>
</dbReference>
<evidence type="ECO:0000256" key="5">
    <source>
        <dbReference type="ARBA" id="ARBA00022692"/>
    </source>
</evidence>
<dbReference type="RefSeq" id="WP_080966549.1">
    <property type="nucleotide sequence ID" value="NZ_JZWI01000011.1"/>
</dbReference>